<protein>
    <recommendedName>
        <fullName evidence="3">DUF1292 domain-containing protein</fullName>
    </recommendedName>
</protein>
<dbReference type="Proteomes" id="UP001597169">
    <property type="component" value="Unassembled WGS sequence"/>
</dbReference>
<keyword evidence="2" id="KW-1185">Reference proteome</keyword>
<dbReference type="RefSeq" id="WP_244533205.1">
    <property type="nucleotide sequence ID" value="NZ_JBHTKX010000001.1"/>
</dbReference>
<accession>A0ABW3PSR0</accession>
<comment type="caution">
    <text evidence="1">The sequence shown here is derived from an EMBL/GenBank/DDBJ whole genome shotgun (WGS) entry which is preliminary data.</text>
</comment>
<evidence type="ECO:0008006" key="3">
    <source>
        <dbReference type="Google" id="ProtNLM"/>
    </source>
</evidence>
<evidence type="ECO:0000313" key="2">
    <source>
        <dbReference type="Proteomes" id="UP001597169"/>
    </source>
</evidence>
<dbReference type="EMBL" id="JBHTKX010000001">
    <property type="protein sequence ID" value="MFD1127283.1"/>
    <property type="molecule type" value="Genomic_DNA"/>
</dbReference>
<reference evidence="2" key="1">
    <citation type="journal article" date="2019" name="Int. J. Syst. Evol. Microbiol.">
        <title>The Global Catalogue of Microorganisms (GCM) 10K type strain sequencing project: providing services to taxonomists for standard genome sequencing and annotation.</title>
        <authorList>
            <consortium name="The Broad Institute Genomics Platform"/>
            <consortium name="The Broad Institute Genome Sequencing Center for Infectious Disease"/>
            <person name="Wu L."/>
            <person name="Ma J."/>
        </authorList>
    </citation>
    <scope>NUCLEOTIDE SEQUENCE [LARGE SCALE GENOMIC DNA]</scope>
    <source>
        <strain evidence="2">CCUG 53519</strain>
    </source>
</reference>
<organism evidence="1 2">
    <name type="scientific">Paenibacillus provencensis</name>
    <dbReference type="NCBI Taxonomy" id="441151"/>
    <lineage>
        <taxon>Bacteria</taxon>
        <taxon>Bacillati</taxon>
        <taxon>Bacillota</taxon>
        <taxon>Bacilli</taxon>
        <taxon>Bacillales</taxon>
        <taxon>Paenibacillaceae</taxon>
        <taxon>Paenibacillus</taxon>
    </lineage>
</organism>
<gene>
    <name evidence="1" type="ORF">ACFQ3J_03730</name>
</gene>
<sequence length="88" mass="10196">MSYKVIRASMGKNEDNEWLGSTVFTMDESPVEYEISFYSKKGKDWDYSLHFAGEPGEEEEFMKLDARIEEDDNLFDDLLDAAIDTIPE</sequence>
<name>A0ABW3PSR0_9BACL</name>
<proteinExistence type="predicted"/>
<evidence type="ECO:0000313" key="1">
    <source>
        <dbReference type="EMBL" id="MFD1127283.1"/>
    </source>
</evidence>